<keyword evidence="5" id="KW-0472">Membrane</keyword>
<keyword evidence="5" id="KW-0812">Transmembrane</keyword>
<dbReference type="InterPro" id="IPR011712">
    <property type="entry name" value="Sig_transdc_His_kin_sub3_dim/P"/>
</dbReference>
<proteinExistence type="predicted"/>
<dbReference type="Gene3D" id="3.30.565.10">
    <property type="entry name" value="Histidine kinase-like ATPase, C-terminal domain"/>
    <property type="match status" value="1"/>
</dbReference>
<evidence type="ECO:0000313" key="7">
    <source>
        <dbReference type="EMBL" id="GAA4696611.1"/>
    </source>
</evidence>
<accession>A0ABP8WWA1</accession>
<evidence type="ECO:0000256" key="4">
    <source>
        <dbReference type="SAM" id="MobiDB-lite"/>
    </source>
</evidence>
<feature type="transmembrane region" description="Helical" evidence="5">
    <location>
        <begin position="58"/>
        <end position="77"/>
    </location>
</feature>
<feature type="region of interest" description="Disordered" evidence="4">
    <location>
        <begin position="413"/>
        <end position="451"/>
    </location>
</feature>
<name>A0ABP8WWA1_9MICO</name>
<sequence>MDDDETPRRWSARQWRADLHGQDVWLRFEAFLVALPWILLLVPLLLSLVAPGPGTYGPAARMVQLALVALAGGWIFAGHTRHDPLARGRVVTVVYLAGLLALAAVLATLDDYFVIFVIAGFFHAYYLAHHPRSWAAVTAGVLATSLVINLVTISPEATLRSIGMLVLIVIVQTVAISGGYVLSVRGMEQQREQQRSVTRLELALAENERLHTRLVERAREAGVADERRRLAGEIHDTLAQGLTGIVTQVQAAQRVWHDPDRARPHVDRALDLARDSLAEARRSVRSMHPGELVSSRLPEALADLTRRWATDHDVVCSCDVTGDAVPLPPAAEVALFRAAQESLTNVARHAAASRVGVTLSYLDDTVLLDVRDDGSGFSPDATTPSFGLTAMRERLAGVGGTLVVESLPGEGAAVSASVPTGEAAPAGTVVPADGPGSEATAGAAGAGQGRA</sequence>
<dbReference type="Gene3D" id="1.20.5.1930">
    <property type="match status" value="1"/>
</dbReference>
<dbReference type="SUPFAM" id="SSF55874">
    <property type="entry name" value="ATPase domain of HSP90 chaperone/DNA topoisomerase II/histidine kinase"/>
    <property type="match status" value="1"/>
</dbReference>
<keyword evidence="5" id="KW-1133">Transmembrane helix</keyword>
<evidence type="ECO:0000256" key="3">
    <source>
        <dbReference type="ARBA" id="ARBA00023012"/>
    </source>
</evidence>
<reference evidence="8" key="1">
    <citation type="journal article" date="2019" name="Int. J. Syst. Evol. Microbiol.">
        <title>The Global Catalogue of Microorganisms (GCM) 10K type strain sequencing project: providing services to taxonomists for standard genome sequencing and annotation.</title>
        <authorList>
            <consortium name="The Broad Institute Genomics Platform"/>
            <consortium name="The Broad Institute Genome Sequencing Center for Infectious Disease"/>
            <person name="Wu L."/>
            <person name="Ma J."/>
        </authorList>
    </citation>
    <scope>NUCLEOTIDE SEQUENCE [LARGE SCALE GENOMIC DNA]</scope>
    <source>
        <strain evidence="8">JCM 17975</strain>
    </source>
</reference>
<dbReference type="InterPro" id="IPR036890">
    <property type="entry name" value="HATPase_C_sf"/>
</dbReference>
<evidence type="ECO:0000256" key="2">
    <source>
        <dbReference type="ARBA" id="ARBA00022777"/>
    </source>
</evidence>
<feature type="compositionally biased region" description="Low complexity" evidence="4">
    <location>
        <begin position="434"/>
        <end position="443"/>
    </location>
</feature>
<dbReference type="EMBL" id="BAABHM010000009">
    <property type="protein sequence ID" value="GAA4696611.1"/>
    <property type="molecule type" value="Genomic_DNA"/>
</dbReference>
<keyword evidence="1" id="KW-0808">Transferase</keyword>
<dbReference type="Pfam" id="PF07730">
    <property type="entry name" value="HisKA_3"/>
    <property type="match status" value="1"/>
</dbReference>
<feature type="transmembrane region" description="Helical" evidence="5">
    <location>
        <begin position="161"/>
        <end position="182"/>
    </location>
</feature>
<protein>
    <submittedName>
        <fullName evidence="7">Sensor histidine kinase</fullName>
    </submittedName>
</protein>
<dbReference type="InterPro" id="IPR005467">
    <property type="entry name" value="His_kinase_dom"/>
</dbReference>
<dbReference type="Proteomes" id="UP001500843">
    <property type="component" value="Unassembled WGS sequence"/>
</dbReference>
<dbReference type="InterPro" id="IPR017205">
    <property type="entry name" value="Sig_transdc_His_kinase_ChrS"/>
</dbReference>
<feature type="transmembrane region" description="Helical" evidence="5">
    <location>
        <begin position="89"/>
        <end position="106"/>
    </location>
</feature>
<evidence type="ECO:0000256" key="5">
    <source>
        <dbReference type="SAM" id="Phobius"/>
    </source>
</evidence>
<dbReference type="SMART" id="SM00387">
    <property type="entry name" value="HATPase_c"/>
    <property type="match status" value="1"/>
</dbReference>
<dbReference type="InterPro" id="IPR003594">
    <property type="entry name" value="HATPase_dom"/>
</dbReference>
<comment type="caution">
    <text evidence="7">The sequence shown here is derived from an EMBL/GenBank/DDBJ whole genome shotgun (WGS) entry which is preliminary data.</text>
</comment>
<evidence type="ECO:0000256" key="1">
    <source>
        <dbReference type="ARBA" id="ARBA00022679"/>
    </source>
</evidence>
<dbReference type="PANTHER" id="PTHR24421:SF62">
    <property type="entry name" value="SENSORY TRANSDUCTION HISTIDINE KINASE"/>
    <property type="match status" value="1"/>
</dbReference>
<dbReference type="PROSITE" id="PS50109">
    <property type="entry name" value="HIS_KIN"/>
    <property type="match status" value="1"/>
</dbReference>
<keyword evidence="3" id="KW-0902">Two-component regulatory system</keyword>
<dbReference type="RefSeq" id="WP_253875014.1">
    <property type="nucleotide sequence ID" value="NZ_BAABHM010000009.1"/>
</dbReference>
<dbReference type="InterPro" id="IPR050482">
    <property type="entry name" value="Sensor_HK_TwoCompSys"/>
</dbReference>
<keyword evidence="2 7" id="KW-0418">Kinase</keyword>
<feature type="transmembrane region" description="Helical" evidence="5">
    <location>
        <begin position="24"/>
        <end position="46"/>
    </location>
</feature>
<dbReference type="GO" id="GO:0016301">
    <property type="term" value="F:kinase activity"/>
    <property type="evidence" value="ECO:0007669"/>
    <property type="project" value="UniProtKB-KW"/>
</dbReference>
<organism evidence="7 8">
    <name type="scientific">Promicromonospora umidemergens</name>
    <dbReference type="NCBI Taxonomy" id="629679"/>
    <lineage>
        <taxon>Bacteria</taxon>
        <taxon>Bacillati</taxon>
        <taxon>Actinomycetota</taxon>
        <taxon>Actinomycetes</taxon>
        <taxon>Micrococcales</taxon>
        <taxon>Promicromonosporaceae</taxon>
        <taxon>Promicromonospora</taxon>
    </lineage>
</organism>
<evidence type="ECO:0000259" key="6">
    <source>
        <dbReference type="PROSITE" id="PS50109"/>
    </source>
</evidence>
<dbReference type="CDD" id="cd16917">
    <property type="entry name" value="HATPase_UhpB-NarQ-NarX-like"/>
    <property type="match status" value="1"/>
</dbReference>
<dbReference type="PIRSF" id="PIRSF037434">
    <property type="entry name" value="STHK_ChrS"/>
    <property type="match status" value="1"/>
</dbReference>
<dbReference type="Pfam" id="PF02518">
    <property type="entry name" value="HATPase_c"/>
    <property type="match status" value="1"/>
</dbReference>
<dbReference type="PANTHER" id="PTHR24421">
    <property type="entry name" value="NITRATE/NITRITE SENSOR PROTEIN NARX-RELATED"/>
    <property type="match status" value="1"/>
</dbReference>
<feature type="transmembrane region" description="Helical" evidence="5">
    <location>
        <begin position="112"/>
        <end position="128"/>
    </location>
</feature>
<gene>
    <name evidence="7" type="ORF">GCM10023198_15770</name>
</gene>
<feature type="domain" description="Histidine kinase" evidence="6">
    <location>
        <begin position="335"/>
        <end position="422"/>
    </location>
</feature>
<feature type="transmembrane region" description="Helical" evidence="5">
    <location>
        <begin position="135"/>
        <end position="155"/>
    </location>
</feature>
<keyword evidence="8" id="KW-1185">Reference proteome</keyword>
<evidence type="ECO:0000313" key="8">
    <source>
        <dbReference type="Proteomes" id="UP001500843"/>
    </source>
</evidence>